<dbReference type="InterPro" id="IPR003717">
    <property type="entry name" value="RecO"/>
</dbReference>
<dbReference type="Proteomes" id="UP000824112">
    <property type="component" value="Unassembled WGS sequence"/>
</dbReference>
<keyword evidence="4 7" id="KW-0233">DNA recombination</keyword>
<evidence type="ECO:0000256" key="5">
    <source>
        <dbReference type="ARBA" id="ARBA00023204"/>
    </source>
</evidence>
<evidence type="ECO:0000256" key="4">
    <source>
        <dbReference type="ARBA" id="ARBA00023172"/>
    </source>
</evidence>
<protein>
    <recommendedName>
        <fullName evidence="2 7">DNA repair protein RecO</fullName>
    </recommendedName>
    <alternativeName>
        <fullName evidence="6 7">Recombination protein O</fullName>
    </alternativeName>
</protein>
<keyword evidence="5 7" id="KW-0234">DNA repair</keyword>
<name>A0A9D1M656_9BACT</name>
<evidence type="ECO:0000313" key="9">
    <source>
        <dbReference type="EMBL" id="HIU54243.1"/>
    </source>
</evidence>
<dbReference type="PANTHER" id="PTHR33991">
    <property type="entry name" value="DNA REPAIR PROTEIN RECO"/>
    <property type="match status" value="1"/>
</dbReference>
<dbReference type="Pfam" id="PF02565">
    <property type="entry name" value="RecO_C"/>
    <property type="match status" value="1"/>
</dbReference>
<evidence type="ECO:0000256" key="6">
    <source>
        <dbReference type="ARBA" id="ARBA00033409"/>
    </source>
</evidence>
<comment type="similarity">
    <text evidence="1 7">Belongs to the RecO family.</text>
</comment>
<evidence type="ECO:0000256" key="2">
    <source>
        <dbReference type="ARBA" id="ARBA00021310"/>
    </source>
</evidence>
<dbReference type="NCBIfam" id="TIGR00613">
    <property type="entry name" value="reco"/>
    <property type="match status" value="1"/>
</dbReference>
<evidence type="ECO:0000256" key="3">
    <source>
        <dbReference type="ARBA" id="ARBA00022763"/>
    </source>
</evidence>
<dbReference type="Gene3D" id="1.20.1440.120">
    <property type="entry name" value="Recombination protein O, C-terminal domain"/>
    <property type="match status" value="1"/>
</dbReference>
<keyword evidence="3 7" id="KW-0227">DNA damage</keyword>
<accession>A0A9D1M656</accession>
<dbReference type="InterPro" id="IPR037278">
    <property type="entry name" value="ARFGAP/RecO"/>
</dbReference>
<dbReference type="InterPro" id="IPR012340">
    <property type="entry name" value="NA-bd_OB-fold"/>
</dbReference>
<proteinExistence type="inferred from homology"/>
<dbReference type="GO" id="GO:0006310">
    <property type="term" value="P:DNA recombination"/>
    <property type="evidence" value="ECO:0007669"/>
    <property type="project" value="UniProtKB-UniRule"/>
</dbReference>
<dbReference type="HAMAP" id="MF_00201">
    <property type="entry name" value="RecO"/>
    <property type="match status" value="1"/>
</dbReference>
<dbReference type="AlphaFoldDB" id="A0A9D1M656"/>
<reference evidence="9" key="2">
    <citation type="journal article" date="2021" name="PeerJ">
        <title>Extensive microbial diversity within the chicken gut microbiome revealed by metagenomics and culture.</title>
        <authorList>
            <person name="Gilroy R."/>
            <person name="Ravi A."/>
            <person name="Getino M."/>
            <person name="Pursley I."/>
            <person name="Horton D.L."/>
            <person name="Alikhan N.F."/>
            <person name="Baker D."/>
            <person name="Gharbi K."/>
            <person name="Hall N."/>
            <person name="Watson M."/>
            <person name="Adriaenssens E.M."/>
            <person name="Foster-Nyarko E."/>
            <person name="Jarju S."/>
            <person name="Secka A."/>
            <person name="Antonio M."/>
            <person name="Oren A."/>
            <person name="Chaudhuri R.R."/>
            <person name="La Ragione R."/>
            <person name="Hildebrand F."/>
            <person name="Pallen M.J."/>
        </authorList>
    </citation>
    <scope>NUCLEOTIDE SEQUENCE</scope>
    <source>
        <strain evidence="9">CHK158-818</strain>
    </source>
</reference>
<sequence length="241" mass="28440">MLEKTKGVVLYTTAYNDKLSVVHVYTEMFGRTAYAVSLSSSRKSARLRTLFSPFSVLEMEVEHKPGRELQRIRETQPLLVFQHLPYDEAKRSLVLFLSEFLARTIREPEANPGFFDFLVHSIQILDYLEEGTANFHLCFLIQFSNFLGFYPNVERYQQGDYFDMMNGIFTSSLPGHGYFLYPEEARYFALLMRMNYQNLHLFKLSRTERWQILERVITYFRLHHPGLGTLRSLEVLRSLFD</sequence>
<dbReference type="GO" id="GO:0043590">
    <property type="term" value="C:bacterial nucleoid"/>
    <property type="evidence" value="ECO:0007669"/>
    <property type="project" value="TreeGrafter"/>
</dbReference>
<comment type="function">
    <text evidence="7">Involved in DNA repair and RecF pathway recombination.</text>
</comment>
<evidence type="ECO:0000259" key="8">
    <source>
        <dbReference type="Pfam" id="PF11967"/>
    </source>
</evidence>
<dbReference type="InterPro" id="IPR042242">
    <property type="entry name" value="RecO_C"/>
</dbReference>
<dbReference type="Gene3D" id="2.40.50.140">
    <property type="entry name" value="Nucleic acid-binding proteins"/>
    <property type="match status" value="1"/>
</dbReference>
<organism evidence="9 10">
    <name type="scientific">Candidatus Gallibacteroides avistercoris</name>
    <dbReference type="NCBI Taxonomy" id="2840833"/>
    <lineage>
        <taxon>Bacteria</taxon>
        <taxon>Pseudomonadati</taxon>
        <taxon>Bacteroidota</taxon>
        <taxon>Bacteroidia</taxon>
        <taxon>Bacteroidales</taxon>
        <taxon>Bacteroidaceae</taxon>
        <taxon>Bacteroidaceae incertae sedis</taxon>
        <taxon>Candidatus Gallibacteroides</taxon>
    </lineage>
</organism>
<dbReference type="SUPFAM" id="SSF57863">
    <property type="entry name" value="ArfGap/RecO-like zinc finger"/>
    <property type="match status" value="1"/>
</dbReference>
<comment type="caution">
    <text evidence="9">The sequence shown here is derived from an EMBL/GenBank/DDBJ whole genome shotgun (WGS) entry which is preliminary data.</text>
</comment>
<dbReference type="PANTHER" id="PTHR33991:SF1">
    <property type="entry name" value="DNA REPAIR PROTEIN RECO"/>
    <property type="match status" value="1"/>
</dbReference>
<evidence type="ECO:0000313" key="10">
    <source>
        <dbReference type="Proteomes" id="UP000824112"/>
    </source>
</evidence>
<feature type="domain" description="DNA replication/recombination mediator RecO N-terminal" evidence="8">
    <location>
        <begin position="1"/>
        <end position="77"/>
    </location>
</feature>
<evidence type="ECO:0000256" key="1">
    <source>
        <dbReference type="ARBA" id="ARBA00007452"/>
    </source>
</evidence>
<reference evidence="9" key="1">
    <citation type="submission" date="2020-10" db="EMBL/GenBank/DDBJ databases">
        <authorList>
            <person name="Gilroy R."/>
        </authorList>
    </citation>
    <scope>NUCLEOTIDE SEQUENCE</scope>
    <source>
        <strain evidence="9">CHK158-818</strain>
    </source>
</reference>
<dbReference type="GO" id="GO:0006302">
    <property type="term" value="P:double-strand break repair"/>
    <property type="evidence" value="ECO:0007669"/>
    <property type="project" value="TreeGrafter"/>
</dbReference>
<dbReference type="InterPro" id="IPR022572">
    <property type="entry name" value="DNA_rep/recomb_RecO_N"/>
</dbReference>
<gene>
    <name evidence="7 9" type="primary">recO</name>
    <name evidence="9" type="ORF">IAB03_00370</name>
</gene>
<dbReference type="EMBL" id="DVNA01000007">
    <property type="protein sequence ID" value="HIU54243.1"/>
    <property type="molecule type" value="Genomic_DNA"/>
</dbReference>
<dbReference type="Pfam" id="PF11967">
    <property type="entry name" value="RecO_N"/>
    <property type="match status" value="1"/>
</dbReference>
<evidence type="ECO:0000256" key="7">
    <source>
        <dbReference type="HAMAP-Rule" id="MF_00201"/>
    </source>
</evidence>